<keyword evidence="4" id="KW-1185">Reference proteome</keyword>
<dbReference type="PROSITE" id="PS51257">
    <property type="entry name" value="PROKAR_LIPOPROTEIN"/>
    <property type="match status" value="1"/>
</dbReference>
<dbReference type="EMBL" id="DVAB01000025">
    <property type="protein sequence ID" value="HIK00543.1"/>
    <property type="molecule type" value="Genomic_DNA"/>
</dbReference>
<dbReference type="Proteomes" id="UP000646946">
    <property type="component" value="Unassembled WGS sequence"/>
</dbReference>
<feature type="compositionally biased region" description="Low complexity" evidence="1">
    <location>
        <begin position="35"/>
        <end position="55"/>
    </location>
</feature>
<dbReference type="InterPro" id="IPR018228">
    <property type="entry name" value="DNase_TatD-rel_CS"/>
</dbReference>
<feature type="region of interest" description="Disordered" evidence="1">
    <location>
        <begin position="32"/>
        <end position="55"/>
    </location>
</feature>
<dbReference type="AlphaFoldDB" id="A0A832V1Q9"/>
<comment type="caution">
    <text evidence="3">The sequence shown here is derived from an EMBL/GenBank/DDBJ whole genome shotgun (WGS) entry which is preliminary data.</text>
</comment>
<dbReference type="SUPFAM" id="SSF51556">
    <property type="entry name" value="Metallo-dependent hydrolases"/>
    <property type="match status" value="1"/>
</dbReference>
<organism evidence="3 4">
    <name type="scientific">Candidatus Naiadarchaeum limnaeum</name>
    <dbReference type="NCBI Taxonomy" id="2756139"/>
    <lineage>
        <taxon>Archaea</taxon>
        <taxon>Candidatus Undinarchaeota</taxon>
        <taxon>Candidatus Undinarchaeia</taxon>
        <taxon>Candidatus Naiadarchaeales</taxon>
        <taxon>Candidatus Naiadarchaeaceae</taxon>
        <taxon>Candidatus Naiadarchaeum</taxon>
    </lineage>
</organism>
<dbReference type="Gene3D" id="3.20.20.140">
    <property type="entry name" value="Metal-dependent hydrolases"/>
    <property type="match status" value="1"/>
</dbReference>
<accession>A0A832V1Q9</accession>
<name>A0A832V1Q9_9ARCH</name>
<sequence>MSGSDIRIFLVSLLLLIIISISGCTTKTQEENLSQIQQEPFQPVQEQTQPQQNIAPQAAQWKKQSVACNGDFFDTHAHFDGLENTGEVFGHGNAYVSLTPKELAQRMSEHKVSCGILFVSSMDLNKDYDSMRESMQGINAGFLPFINVFGSSRGDLSLDVIKNAHNGREEAFFGIGEYGFYTGPLTGTSLTADPWPAIFEYAAEKDLVLMLHPTQLQANEIDTMLSKYPNTKVVLHGYELLSTPTLLENLLRNHKNLYWTYDLATMFDGYLYRTQNSEEFILWYDANKQQYLRSARSKLLPLLEAAPDRVMWGTDLVAAWHVEPAVYNRLMEFSNELVDSLPAEHQDNFAYANAVRTFGSTGIKFEKL</sequence>
<dbReference type="PROSITE" id="PS01137">
    <property type="entry name" value="TATD_1"/>
    <property type="match status" value="1"/>
</dbReference>
<evidence type="ECO:0000313" key="4">
    <source>
        <dbReference type="Proteomes" id="UP000646946"/>
    </source>
</evidence>
<protein>
    <submittedName>
        <fullName evidence="3">Amidohydrolase family protein</fullName>
    </submittedName>
</protein>
<dbReference type="InterPro" id="IPR032466">
    <property type="entry name" value="Metal_Hydrolase"/>
</dbReference>
<proteinExistence type="predicted"/>
<dbReference type="Pfam" id="PF04909">
    <property type="entry name" value="Amidohydro_2"/>
    <property type="match status" value="1"/>
</dbReference>
<evidence type="ECO:0000313" key="3">
    <source>
        <dbReference type="EMBL" id="HIK00543.1"/>
    </source>
</evidence>
<reference evidence="3 4" key="1">
    <citation type="journal article" name="Nat. Commun.">
        <title>Undinarchaeota illuminate DPANN phylogeny and the impact of gene transfer on archaeal evolution.</title>
        <authorList>
            <person name="Dombrowski N."/>
            <person name="Williams T.A."/>
            <person name="Sun J."/>
            <person name="Woodcroft B.J."/>
            <person name="Lee J.H."/>
            <person name="Minh B.Q."/>
            <person name="Rinke C."/>
            <person name="Spang A."/>
        </authorList>
    </citation>
    <scope>NUCLEOTIDE SEQUENCE [LARGE SCALE GENOMIC DNA]</scope>
    <source>
        <strain evidence="3">MAG_bin1129</strain>
    </source>
</reference>
<dbReference type="InterPro" id="IPR006680">
    <property type="entry name" value="Amidohydro-rel"/>
</dbReference>
<feature type="domain" description="Amidohydrolase-related" evidence="2">
    <location>
        <begin position="181"/>
        <end position="359"/>
    </location>
</feature>
<dbReference type="GO" id="GO:0016787">
    <property type="term" value="F:hydrolase activity"/>
    <property type="evidence" value="ECO:0007669"/>
    <property type="project" value="UniProtKB-KW"/>
</dbReference>
<gene>
    <name evidence="3" type="ORF">H1016_03315</name>
</gene>
<evidence type="ECO:0000259" key="2">
    <source>
        <dbReference type="Pfam" id="PF04909"/>
    </source>
</evidence>
<evidence type="ECO:0000256" key="1">
    <source>
        <dbReference type="SAM" id="MobiDB-lite"/>
    </source>
</evidence>